<evidence type="ECO:0000256" key="1">
    <source>
        <dbReference type="SAM" id="Coils"/>
    </source>
</evidence>
<protein>
    <recommendedName>
        <fullName evidence="2">BTB domain-containing protein</fullName>
    </recommendedName>
</protein>
<feature type="coiled-coil region" evidence="1">
    <location>
        <begin position="180"/>
        <end position="214"/>
    </location>
</feature>
<accession>A0A0C2XC02</accession>
<gene>
    <name evidence="3" type="ORF">M378DRAFT_160829</name>
</gene>
<dbReference type="STRING" id="946122.A0A0C2XC02"/>
<organism evidence="3 4">
    <name type="scientific">Amanita muscaria (strain Koide BX008)</name>
    <dbReference type="NCBI Taxonomy" id="946122"/>
    <lineage>
        <taxon>Eukaryota</taxon>
        <taxon>Fungi</taxon>
        <taxon>Dikarya</taxon>
        <taxon>Basidiomycota</taxon>
        <taxon>Agaricomycotina</taxon>
        <taxon>Agaricomycetes</taxon>
        <taxon>Agaricomycetidae</taxon>
        <taxon>Agaricales</taxon>
        <taxon>Pluteineae</taxon>
        <taxon>Amanitaceae</taxon>
        <taxon>Amanita</taxon>
    </lineage>
</organism>
<evidence type="ECO:0000259" key="2">
    <source>
        <dbReference type="PROSITE" id="PS50097"/>
    </source>
</evidence>
<dbReference type="InterPro" id="IPR000210">
    <property type="entry name" value="BTB/POZ_dom"/>
</dbReference>
<dbReference type="Proteomes" id="UP000054549">
    <property type="component" value="Unassembled WGS sequence"/>
</dbReference>
<dbReference type="InterPro" id="IPR011333">
    <property type="entry name" value="SKP1/BTB/POZ_sf"/>
</dbReference>
<dbReference type="SMART" id="SM00225">
    <property type="entry name" value="BTB"/>
    <property type="match status" value="1"/>
</dbReference>
<dbReference type="HOGENOM" id="CLU_047592_2_2_1"/>
<keyword evidence="4" id="KW-1185">Reference proteome</keyword>
<feature type="domain" description="BTB" evidence="2">
    <location>
        <begin position="11"/>
        <end position="77"/>
    </location>
</feature>
<dbReference type="Gene3D" id="3.30.710.10">
    <property type="entry name" value="Potassium Channel Kv1.1, Chain A"/>
    <property type="match status" value="1"/>
</dbReference>
<keyword evidence="1" id="KW-0175">Coiled coil</keyword>
<proteinExistence type="predicted"/>
<dbReference type="OrthoDB" id="2593747at2759"/>
<dbReference type="SUPFAM" id="SSF54695">
    <property type="entry name" value="POZ domain"/>
    <property type="match status" value="1"/>
</dbReference>
<name>A0A0C2XC02_AMAMK</name>
<evidence type="ECO:0000313" key="4">
    <source>
        <dbReference type="Proteomes" id="UP000054549"/>
    </source>
</evidence>
<dbReference type="EMBL" id="KN818236">
    <property type="protein sequence ID" value="KIL66383.1"/>
    <property type="molecule type" value="Genomic_DNA"/>
</dbReference>
<reference evidence="3 4" key="1">
    <citation type="submission" date="2014-04" db="EMBL/GenBank/DDBJ databases">
        <title>Evolutionary Origins and Diversification of the Mycorrhizal Mutualists.</title>
        <authorList>
            <consortium name="DOE Joint Genome Institute"/>
            <consortium name="Mycorrhizal Genomics Consortium"/>
            <person name="Kohler A."/>
            <person name="Kuo A."/>
            <person name="Nagy L.G."/>
            <person name="Floudas D."/>
            <person name="Copeland A."/>
            <person name="Barry K.W."/>
            <person name="Cichocki N."/>
            <person name="Veneault-Fourrey C."/>
            <person name="LaButti K."/>
            <person name="Lindquist E.A."/>
            <person name="Lipzen A."/>
            <person name="Lundell T."/>
            <person name="Morin E."/>
            <person name="Murat C."/>
            <person name="Riley R."/>
            <person name="Ohm R."/>
            <person name="Sun H."/>
            <person name="Tunlid A."/>
            <person name="Henrissat B."/>
            <person name="Grigoriev I.V."/>
            <person name="Hibbett D.S."/>
            <person name="Martin F."/>
        </authorList>
    </citation>
    <scope>NUCLEOTIDE SEQUENCE [LARGE SCALE GENOMIC DNA]</scope>
    <source>
        <strain evidence="3 4">Koide BX008</strain>
    </source>
</reference>
<dbReference type="AlphaFoldDB" id="A0A0C2XC02"/>
<sequence>MAHKNAEFYSQDIVIQVEDELFKVSQDLFVQHSQVFRDMFKIPQPEGIEPDGSSDERPLILEGIEKQDFIQLLRFLYPQFQGAAGHGFSLDHWKSVLKLSNLYAMTEVKDLAVDCLTPLLEAESPSLQIHLAQVHNVPKWLKPAKARLIERSNPIDENDVRLIGSTLALEVCAQREKALREKALGEEKLLENKLEKLENKLDKLGDALKNALRDKTMLEDMLSEELSRDMSFQKSKKSKPRH</sequence>
<dbReference type="PROSITE" id="PS50097">
    <property type="entry name" value="BTB"/>
    <property type="match status" value="1"/>
</dbReference>
<dbReference type="Pfam" id="PF00651">
    <property type="entry name" value="BTB"/>
    <property type="match status" value="1"/>
</dbReference>
<dbReference type="CDD" id="cd18186">
    <property type="entry name" value="BTB_POZ_ZBTB_KLHL-like"/>
    <property type="match status" value="1"/>
</dbReference>
<dbReference type="InParanoid" id="A0A0C2XC02"/>
<evidence type="ECO:0000313" key="3">
    <source>
        <dbReference type="EMBL" id="KIL66383.1"/>
    </source>
</evidence>